<accession>A0ABU2WIP3</accession>
<feature type="region of interest" description="Disordered" evidence="1">
    <location>
        <begin position="92"/>
        <end position="111"/>
    </location>
</feature>
<dbReference type="InterPro" id="IPR014949">
    <property type="entry name" value="DUF1820"/>
</dbReference>
<gene>
    <name evidence="2" type="ORF">RM530_08695</name>
</gene>
<sequence>MTKQRLYRVSFVQQGQVYELYARQISHGGLLGFVEVEQIIFGEKSSVVVDPTEERLKSEFENVERFYVPVHQIVRIDEVKTQGAARIKPVAGDSSKVTPFPTFTPGGGHQK</sequence>
<evidence type="ECO:0000256" key="1">
    <source>
        <dbReference type="SAM" id="MobiDB-lite"/>
    </source>
</evidence>
<proteinExistence type="predicted"/>
<dbReference type="EMBL" id="JAVRIC010000010">
    <property type="protein sequence ID" value="MDT0497440.1"/>
    <property type="molecule type" value="Genomic_DNA"/>
</dbReference>
<protein>
    <submittedName>
        <fullName evidence="2">DUF1820 family protein</fullName>
    </submittedName>
</protein>
<dbReference type="Proteomes" id="UP001254608">
    <property type="component" value="Unassembled WGS sequence"/>
</dbReference>
<keyword evidence="3" id="KW-1185">Reference proteome</keyword>
<dbReference type="Pfam" id="PF08850">
    <property type="entry name" value="DUF1820"/>
    <property type="match status" value="1"/>
</dbReference>
<organism evidence="2 3">
    <name type="scientific">Banduia mediterranea</name>
    <dbReference type="NCBI Taxonomy" id="3075609"/>
    <lineage>
        <taxon>Bacteria</taxon>
        <taxon>Pseudomonadati</taxon>
        <taxon>Pseudomonadota</taxon>
        <taxon>Gammaproteobacteria</taxon>
        <taxon>Nevskiales</taxon>
        <taxon>Algiphilaceae</taxon>
        <taxon>Banduia</taxon>
    </lineage>
</organism>
<dbReference type="RefSeq" id="WP_311364832.1">
    <property type="nucleotide sequence ID" value="NZ_JAVRIC010000010.1"/>
</dbReference>
<evidence type="ECO:0000313" key="3">
    <source>
        <dbReference type="Proteomes" id="UP001254608"/>
    </source>
</evidence>
<dbReference type="PIRSF" id="PIRSF028538">
    <property type="entry name" value="DUF1820"/>
    <property type="match status" value="1"/>
</dbReference>
<evidence type="ECO:0000313" key="2">
    <source>
        <dbReference type="EMBL" id="MDT0497440.1"/>
    </source>
</evidence>
<comment type="caution">
    <text evidence="2">The sequence shown here is derived from an EMBL/GenBank/DDBJ whole genome shotgun (WGS) entry which is preliminary data.</text>
</comment>
<name>A0ABU2WIP3_9GAMM</name>
<reference evidence="2 3" key="1">
    <citation type="submission" date="2023-09" db="EMBL/GenBank/DDBJ databases">
        <authorList>
            <person name="Rey-Velasco X."/>
        </authorList>
    </citation>
    <scope>NUCLEOTIDE SEQUENCE [LARGE SCALE GENOMIC DNA]</scope>
    <source>
        <strain evidence="2 3">W345</strain>
    </source>
</reference>